<evidence type="ECO:0000313" key="11">
    <source>
        <dbReference type="EMBL" id="TXX64292.1"/>
    </source>
</evidence>
<sequence>MSLFSMLSFNKYLPTVRKNELTKVSQYLVSAMHSIREGMVWLIPCLMISSFVLFIASMGELFSGGRPEWVLILYRANQVIAETFPYLMTATISYLLAMHWHLPRPPIALLSMIYLAISSASVSAENNLPTFQIITALITPIYAIPLIAWLMRYPILHLTRSKSAGTRVHESFNLVLPAALTAVVVVGINLILFGPITRQVFASLMHFDYANDPYVFGLTFASLNSLLWFFGIQGYYALLPLVELLQEASRLSEPYFLLIGESAPYPMNLSFMGSFVFIGGSGATFSLALAILLFGKQKNIRLLAVASIPLGLINMNEILLFGLPLILNPRLFVPFLLAPMVNVVVSLWAVESGWVAYPSVELPFVSPIFLNAWIATSGDWNGLLLQLVNIVLGCLLYLPSVLRLNEQYGQQTIRIPSLDTMYTRRQEEAAHLQDDPIALAQKREREQLKVEQQLQMMSSKEFCLEYQPQVCHRTGQVIGCEALIRAKDQQDNILSPATFLPSLAKAGLMKEMDLWVVKQATRDVRKFTNVGVYVPVSINLTAETLMDLTVMAQIEEIIRPVAGLIHIELTEESLLADEQRLTWVFNQLHQLGVKIYIDDFGTGYSSLSYLHRFDVDGIKIDRSFVLALVSEKGRKVFANLQLVAHSLELETIIEGVETQEQLDAMGDEYPFSVQGWFYSKSLNRGDFVEFVQRRNASKTVPVEAQ</sequence>
<dbReference type="Pfam" id="PF00563">
    <property type="entry name" value="EAL"/>
    <property type="match status" value="1"/>
</dbReference>
<evidence type="ECO:0000259" key="9">
    <source>
        <dbReference type="PROSITE" id="PS50883"/>
    </source>
</evidence>
<comment type="subcellular location">
    <subcellularLocation>
        <location evidence="1">Cell membrane</location>
        <topology evidence="1">Multi-pass membrane protein</topology>
    </subcellularLocation>
</comment>
<proteinExistence type="predicted"/>
<name>A0ABD7SHX1_VIBCL</name>
<organism evidence="11 12">
    <name type="scientific">Vibrio cholerae</name>
    <dbReference type="NCBI Taxonomy" id="666"/>
    <lineage>
        <taxon>Bacteria</taxon>
        <taxon>Pseudomonadati</taxon>
        <taxon>Pseudomonadota</taxon>
        <taxon>Gammaproteobacteria</taxon>
        <taxon>Vibrionales</taxon>
        <taxon>Vibrionaceae</taxon>
        <taxon>Vibrio</taxon>
    </lineage>
</organism>
<feature type="domain" description="EAL" evidence="9">
    <location>
        <begin position="443"/>
        <end position="695"/>
    </location>
</feature>
<dbReference type="Pfam" id="PF02378">
    <property type="entry name" value="PTS_EIIC"/>
    <property type="match status" value="1"/>
</dbReference>
<feature type="transmembrane region" description="Helical" evidence="8">
    <location>
        <begin position="131"/>
        <end position="151"/>
    </location>
</feature>
<dbReference type="Proteomes" id="UP000323819">
    <property type="component" value="Unassembled WGS sequence"/>
</dbReference>
<feature type="transmembrane region" description="Helical" evidence="8">
    <location>
        <begin position="302"/>
        <end position="326"/>
    </location>
</feature>
<feature type="transmembrane region" description="Helical" evidence="8">
    <location>
        <begin position="355"/>
        <end position="374"/>
    </location>
</feature>
<reference evidence="11 12" key="1">
    <citation type="submission" date="2019-06" db="EMBL/GenBank/DDBJ databases">
        <title>Vibrio cholerae phylogeny based on whole-genome sequencing reveals genetic diversity and population strucutre.</title>
        <authorList>
            <person name="Zhiqiu Y."/>
            <person name="Bin L."/>
            <person name="Lingyan J."/>
        </authorList>
    </citation>
    <scope>NUCLEOTIDE SEQUENCE [LARGE SCALE GENOMIC DNA]</scope>
    <source>
        <strain evidence="11 12">N2814</strain>
    </source>
</reference>
<evidence type="ECO:0000313" key="12">
    <source>
        <dbReference type="Proteomes" id="UP000323819"/>
    </source>
</evidence>
<evidence type="ECO:0000256" key="2">
    <source>
        <dbReference type="ARBA" id="ARBA00022448"/>
    </source>
</evidence>
<feature type="transmembrane region" description="Helical" evidence="8">
    <location>
        <begin position="380"/>
        <end position="398"/>
    </location>
</feature>
<keyword evidence="4" id="KW-0762">Sugar transport</keyword>
<dbReference type="AlphaFoldDB" id="A0ABD7SHX1"/>
<dbReference type="InterPro" id="IPR003352">
    <property type="entry name" value="PTS_EIIC"/>
</dbReference>
<dbReference type="InterPro" id="IPR001633">
    <property type="entry name" value="EAL_dom"/>
</dbReference>
<feature type="transmembrane region" description="Helical" evidence="8">
    <location>
        <begin position="214"/>
        <end position="236"/>
    </location>
</feature>
<dbReference type="PROSITE" id="PS51105">
    <property type="entry name" value="PTS_EIIC_TYPE_3"/>
    <property type="match status" value="1"/>
</dbReference>
<feature type="transmembrane region" description="Helical" evidence="8">
    <location>
        <begin position="39"/>
        <end position="62"/>
    </location>
</feature>
<keyword evidence="3" id="KW-1003">Cell membrane</keyword>
<dbReference type="InterPro" id="IPR051088">
    <property type="entry name" value="PTS_Sugar-EIIC/EIIB"/>
</dbReference>
<keyword evidence="7 8" id="KW-0472">Membrane</keyword>
<feature type="transmembrane region" description="Helical" evidence="8">
    <location>
        <begin position="332"/>
        <end position="350"/>
    </location>
</feature>
<dbReference type="SMART" id="SM00052">
    <property type="entry name" value="EAL"/>
    <property type="match status" value="1"/>
</dbReference>
<keyword evidence="5 8" id="KW-0812">Transmembrane</keyword>
<evidence type="ECO:0000256" key="6">
    <source>
        <dbReference type="ARBA" id="ARBA00022989"/>
    </source>
</evidence>
<dbReference type="CDD" id="cd01948">
    <property type="entry name" value="EAL"/>
    <property type="match status" value="1"/>
</dbReference>
<evidence type="ECO:0000256" key="1">
    <source>
        <dbReference type="ARBA" id="ARBA00004651"/>
    </source>
</evidence>
<dbReference type="InterPro" id="IPR035919">
    <property type="entry name" value="EAL_sf"/>
</dbReference>
<dbReference type="PANTHER" id="PTHR33989:SF4">
    <property type="entry name" value="PTS SYSTEM N,N'-DIACETYLCHITOBIOSE-SPECIFIC EIIC COMPONENT"/>
    <property type="match status" value="1"/>
</dbReference>
<keyword evidence="2" id="KW-0813">Transport</keyword>
<feature type="domain" description="PTS EIIC type-3" evidence="10">
    <location>
        <begin position="1"/>
        <end position="400"/>
    </location>
</feature>
<dbReference type="GO" id="GO:0005886">
    <property type="term" value="C:plasma membrane"/>
    <property type="evidence" value="ECO:0007669"/>
    <property type="project" value="UniProtKB-SubCell"/>
</dbReference>
<dbReference type="PROSITE" id="PS50883">
    <property type="entry name" value="EAL"/>
    <property type="match status" value="1"/>
</dbReference>
<dbReference type="InterPro" id="IPR004501">
    <property type="entry name" value="PTS_EIIC_3"/>
</dbReference>
<dbReference type="PANTHER" id="PTHR33989">
    <property type="match status" value="1"/>
</dbReference>
<evidence type="ECO:0000256" key="5">
    <source>
        <dbReference type="ARBA" id="ARBA00022692"/>
    </source>
</evidence>
<evidence type="ECO:0000256" key="8">
    <source>
        <dbReference type="SAM" id="Phobius"/>
    </source>
</evidence>
<keyword evidence="6 8" id="KW-1133">Transmembrane helix</keyword>
<feature type="transmembrane region" description="Helical" evidence="8">
    <location>
        <begin position="171"/>
        <end position="193"/>
    </location>
</feature>
<accession>A0ABD7SHX1</accession>
<gene>
    <name evidence="11" type="ORF">FXF03_15825</name>
</gene>
<feature type="transmembrane region" description="Helical" evidence="8">
    <location>
        <begin position="83"/>
        <end position="101"/>
    </location>
</feature>
<feature type="transmembrane region" description="Helical" evidence="8">
    <location>
        <begin position="271"/>
        <end position="295"/>
    </location>
</feature>
<protein>
    <submittedName>
        <fullName evidence="11">EAL domain-containing protein</fullName>
    </submittedName>
</protein>
<feature type="transmembrane region" description="Helical" evidence="8">
    <location>
        <begin position="107"/>
        <end position="124"/>
    </location>
</feature>
<dbReference type="Gene3D" id="3.20.20.450">
    <property type="entry name" value="EAL domain"/>
    <property type="match status" value="1"/>
</dbReference>
<evidence type="ECO:0000256" key="3">
    <source>
        <dbReference type="ARBA" id="ARBA00022475"/>
    </source>
</evidence>
<evidence type="ECO:0000256" key="4">
    <source>
        <dbReference type="ARBA" id="ARBA00022597"/>
    </source>
</evidence>
<dbReference type="SUPFAM" id="SSF141868">
    <property type="entry name" value="EAL domain-like"/>
    <property type="match status" value="1"/>
</dbReference>
<evidence type="ECO:0000256" key="7">
    <source>
        <dbReference type="ARBA" id="ARBA00023136"/>
    </source>
</evidence>
<comment type="caution">
    <text evidence="11">The sequence shown here is derived from an EMBL/GenBank/DDBJ whole genome shotgun (WGS) entry which is preliminary data.</text>
</comment>
<evidence type="ECO:0000259" key="10">
    <source>
        <dbReference type="PROSITE" id="PS51105"/>
    </source>
</evidence>
<dbReference type="EMBL" id="VSIJ01000036">
    <property type="protein sequence ID" value="TXX64292.1"/>
    <property type="molecule type" value="Genomic_DNA"/>
</dbReference>